<dbReference type="EMBL" id="MHLA01000014">
    <property type="protein sequence ID" value="OGY99581.1"/>
    <property type="molecule type" value="Genomic_DNA"/>
</dbReference>
<dbReference type="STRING" id="1798650.A2945_02965"/>
<evidence type="ECO:0000313" key="2">
    <source>
        <dbReference type="EMBL" id="OGY99581.1"/>
    </source>
</evidence>
<dbReference type="Proteomes" id="UP000178880">
    <property type="component" value="Unassembled WGS sequence"/>
</dbReference>
<proteinExistence type="predicted"/>
<gene>
    <name evidence="2" type="ORF">A2945_02965</name>
</gene>
<sequence length="111" mass="12949">MEVAVRMPKRFFTVLHLLVICLIYASPFLIPWKWILVLAVLYFVQIKTLGGCVLTKIEFGSYHESAYWHYLNWLGLRCRKESVNIVIDYIAPPLVLFGAVLYQTFGRCLFC</sequence>
<keyword evidence="1" id="KW-1133">Transmembrane helix</keyword>
<dbReference type="AlphaFoldDB" id="A0A1G2CEE7"/>
<evidence type="ECO:0000256" key="1">
    <source>
        <dbReference type="SAM" id="Phobius"/>
    </source>
</evidence>
<keyword evidence="1" id="KW-0472">Membrane</keyword>
<comment type="caution">
    <text evidence="2">The sequence shown here is derived from an EMBL/GenBank/DDBJ whole genome shotgun (WGS) entry which is preliminary data.</text>
</comment>
<protein>
    <recommendedName>
        <fullName evidence="4">DUF2784 domain-containing protein</fullName>
    </recommendedName>
</protein>
<evidence type="ECO:0000313" key="3">
    <source>
        <dbReference type="Proteomes" id="UP000178880"/>
    </source>
</evidence>
<reference evidence="2 3" key="1">
    <citation type="journal article" date="2016" name="Nat. Commun.">
        <title>Thousands of microbial genomes shed light on interconnected biogeochemical processes in an aquifer system.</title>
        <authorList>
            <person name="Anantharaman K."/>
            <person name="Brown C.T."/>
            <person name="Hug L.A."/>
            <person name="Sharon I."/>
            <person name="Castelle C.J."/>
            <person name="Probst A.J."/>
            <person name="Thomas B.C."/>
            <person name="Singh A."/>
            <person name="Wilkins M.J."/>
            <person name="Karaoz U."/>
            <person name="Brodie E.L."/>
            <person name="Williams K.H."/>
            <person name="Hubbard S.S."/>
            <person name="Banfield J.F."/>
        </authorList>
    </citation>
    <scope>NUCLEOTIDE SEQUENCE [LARGE SCALE GENOMIC DNA]</scope>
</reference>
<evidence type="ECO:0008006" key="4">
    <source>
        <dbReference type="Google" id="ProtNLM"/>
    </source>
</evidence>
<feature type="transmembrane region" description="Helical" evidence="1">
    <location>
        <begin position="35"/>
        <end position="54"/>
    </location>
</feature>
<name>A0A1G2CEE7_9BACT</name>
<keyword evidence="1" id="KW-0812">Transmembrane</keyword>
<organism evidence="2 3">
    <name type="scientific">Candidatus Liptonbacteria bacterium RIFCSPLOWO2_01_FULL_52_25</name>
    <dbReference type="NCBI Taxonomy" id="1798650"/>
    <lineage>
        <taxon>Bacteria</taxon>
        <taxon>Candidatus Liptoniibacteriota</taxon>
    </lineage>
</organism>
<accession>A0A1G2CEE7</accession>